<evidence type="ECO:0000256" key="10">
    <source>
        <dbReference type="ARBA" id="ARBA00023239"/>
    </source>
</evidence>
<evidence type="ECO:0000313" key="16">
    <source>
        <dbReference type="EMBL" id="CAD9678624.1"/>
    </source>
</evidence>
<dbReference type="GO" id="GO:0004853">
    <property type="term" value="F:uroporphyrinogen decarboxylase activity"/>
    <property type="evidence" value="ECO:0007669"/>
    <property type="project" value="UniProtKB-EC"/>
</dbReference>
<evidence type="ECO:0000256" key="8">
    <source>
        <dbReference type="ARBA" id="ARBA00022490"/>
    </source>
</evidence>
<sequence>MSWFLGFEDKMDVVGFVENNKLLASLLAGGVVVSWLVTRSRRGVIRQKLGQFKPDDEGHMAANRAKVERVPLDKFGPTRNDILLRAARGEEVERVPVWMMRQAGRYLPEFRELRKSFDFFTMCQTPELACEVTLQPLERFKTLDAVIVFSDILVIPQAMGMEVQMCPGKGPVFPQPLAGPEDMARLNFRPNMEKTLGYVYDVVNLTRQRVDGRVPVIGFSGAPFTLMGYMIEGGGSRNLSKAKSWLLNHPKDSHRLLQGITDIIVEYVVGKVRAGAQLLQIFESNAGDMGPYLFEEFSFPYLCQIATRVKAELKSQNLPVVPMTVFARRVDYEGSLEKLADSDYDVVGLDWGIKPESARRRIDRSKASVQGNLDPCTLYASPERIRSEVGRMLKGFGTKGYIANLGHGMLPDHSPEHAHAFIKAVQELSSEMNN</sequence>
<evidence type="ECO:0000256" key="9">
    <source>
        <dbReference type="ARBA" id="ARBA00022793"/>
    </source>
</evidence>
<reference evidence="16" key="1">
    <citation type="submission" date="2021-01" db="EMBL/GenBank/DDBJ databases">
        <authorList>
            <person name="Corre E."/>
            <person name="Pelletier E."/>
            <person name="Niang G."/>
            <person name="Scheremetjew M."/>
            <person name="Finn R."/>
            <person name="Kale V."/>
            <person name="Holt S."/>
            <person name="Cochrane G."/>
            <person name="Meng A."/>
            <person name="Brown T."/>
            <person name="Cohen L."/>
        </authorList>
    </citation>
    <scope>NUCLEOTIDE SEQUENCE</scope>
    <source>
        <strain evidence="16">NY070348D</strain>
    </source>
</reference>
<evidence type="ECO:0000256" key="2">
    <source>
        <dbReference type="ARBA" id="ARBA00004496"/>
    </source>
</evidence>
<evidence type="ECO:0000256" key="4">
    <source>
        <dbReference type="ARBA" id="ARBA00009935"/>
    </source>
</evidence>
<evidence type="ECO:0000259" key="14">
    <source>
        <dbReference type="PROSITE" id="PS00906"/>
    </source>
</evidence>
<evidence type="ECO:0000256" key="3">
    <source>
        <dbReference type="ARBA" id="ARBA00004804"/>
    </source>
</evidence>
<comment type="function">
    <text evidence="1">Catalyzes the decarboxylation of four acetate groups of uroporphyrinogen-III to yield coproporphyrinogen-III.</text>
</comment>
<accession>A0A7S2RRN3</accession>
<dbReference type="GO" id="GO:0005829">
    <property type="term" value="C:cytosol"/>
    <property type="evidence" value="ECO:0007669"/>
    <property type="project" value="TreeGrafter"/>
</dbReference>
<dbReference type="Pfam" id="PF01208">
    <property type="entry name" value="URO-D"/>
    <property type="match status" value="1"/>
</dbReference>
<dbReference type="InterPro" id="IPR038071">
    <property type="entry name" value="UROD/MetE-like_sf"/>
</dbReference>
<proteinExistence type="inferred from homology"/>
<evidence type="ECO:0000256" key="13">
    <source>
        <dbReference type="RuleBase" id="RU004169"/>
    </source>
</evidence>
<keyword evidence="11 12" id="KW-0627">Porphyrin biosynthesis</keyword>
<keyword evidence="10 12" id="KW-0456">Lyase</keyword>
<evidence type="ECO:0000256" key="11">
    <source>
        <dbReference type="ARBA" id="ARBA00023244"/>
    </source>
</evidence>
<dbReference type="InterPro" id="IPR000257">
    <property type="entry name" value="Uroporphyrinogen_deCOase"/>
</dbReference>
<dbReference type="Gene3D" id="3.20.20.210">
    <property type="match status" value="1"/>
</dbReference>
<comment type="subcellular location">
    <subcellularLocation>
        <location evidence="2">Cytoplasm</location>
    </subcellularLocation>
</comment>
<evidence type="ECO:0000256" key="1">
    <source>
        <dbReference type="ARBA" id="ARBA00002448"/>
    </source>
</evidence>
<gene>
    <name evidence="16" type="ORF">QSP1433_LOCUS6252</name>
</gene>
<dbReference type="HAMAP" id="MF_00218">
    <property type="entry name" value="URO_D"/>
    <property type="match status" value="1"/>
</dbReference>
<dbReference type="GO" id="GO:0006782">
    <property type="term" value="P:protoporphyrinogen IX biosynthetic process"/>
    <property type="evidence" value="ECO:0007669"/>
    <property type="project" value="UniProtKB-UniPathway"/>
</dbReference>
<comment type="catalytic activity">
    <reaction evidence="12">
        <text>uroporphyrinogen III + 4 H(+) = coproporphyrinogen III + 4 CO2</text>
        <dbReference type="Rhea" id="RHEA:19865"/>
        <dbReference type="ChEBI" id="CHEBI:15378"/>
        <dbReference type="ChEBI" id="CHEBI:16526"/>
        <dbReference type="ChEBI" id="CHEBI:57308"/>
        <dbReference type="ChEBI" id="CHEBI:57309"/>
        <dbReference type="EC" id="4.1.1.37"/>
    </reaction>
</comment>
<dbReference type="EC" id="4.1.1.37" evidence="6 12"/>
<dbReference type="InterPro" id="IPR006361">
    <property type="entry name" value="Uroporphyrinogen_deCO2ase_HemE"/>
</dbReference>
<feature type="domain" description="Uroporphyrinogen decarboxylase (URO-D)" evidence="15">
    <location>
        <begin position="217"/>
        <end position="233"/>
    </location>
</feature>
<comment type="pathway">
    <text evidence="3 12">Porphyrin-containing compound metabolism; protoporphyrin-IX biosynthesis; coproporphyrinogen-III from 5-aminolevulinate: step 4/4.</text>
</comment>
<name>A0A7S2RRN3_9STRA</name>
<dbReference type="PROSITE" id="PS00907">
    <property type="entry name" value="UROD_2"/>
    <property type="match status" value="1"/>
</dbReference>
<keyword evidence="8" id="KW-0963">Cytoplasm</keyword>
<evidence type="ECO:0000256" key="5">
    <source>
        <dbReference type="ARBA" id="ARBA00011738"/>
    </source>
</evidence>
<dbReference type="AlphaFoldDB" id="A0A7S2RRN3"/>
<organism evidence="16">
    <name type="scientific">Mucochytrium quahogii</name>
    <dbReference type="NCBI Taxonomy" id="96639"/>
    <lineage>
        <taxon>Eukaryota</taxon>
        <taxon>Sar</taxon>
        <taxon>Stramenopiles</taxon>
        <taxon>Bigyra</taxon>
        <taxon>Labyrinthulomycetes</taxon>
        <taxon>Thraustochytrida</taxon>
        <taxon>Thraustochytriidae</taxon>
        <taxon>Mucochytrium</taxon>
    </lineage>
</organism>
<feature type="domain" description="Uroporphyrinogen decarboxylase (URO-D)" evidence="14">
    <location>
        <begin position="96"/>
        <end position="105"/>
    </location>
</feature>
<keyword evidence="9 12" id="KW-0210">Decarboxylase</keyword>
<dbReference type="SUPFAM" id="SSF51726">
    <property type="entry name" value="UROD/MetE-like"/>
    <property type="match status" value="1"/>
</dbReference>
<dbReference type="UniPathway" id="UPA00251">
    <property type="reaction ID" value="UER00321"/>
</dbReference>
<evidence type="ECO:0000256" key="6">
    <source>
        <dbReference type="ARBA" id="ARBA00012288"/>
    </source>
</evidence>
<dbReference type="FunFam" id="3.20.20.210:FF:000001">
    <property type="entry name" value="Uroporphyrinogen decarboxylase"/>
    <property type="match status" value="1"/>
</dbReference>
<dbReference type="EMBL" id="HBHK01009972">
    <property type="protein sequence ID" value="CAD9678624.1"/>
    <property type="molecule type" value="Transcribed_RNA"/>
</dbReference>
<comment type="subunit">
    <text evidence="5">Homodimer.</text>
</comment>
<dbReference type="PROSITE" id="PS00906">
    <property type="entry name" value="UROD_1"/>
    <property type="match status" value="1"/>
</dbReference>
<evidence type="ECO:0000259" key="15">
    <source>
        <dbReference type="PROSITE" id="PS00907"/>
    </source>
</evidence>
<comment type="similarity">
    <text evidence="4 13">Belongs to the uroporphyrinogen decarboxylase family.</text>
</comment>
<dbReference type="PANTHER" id="PTHR21091:SF169">
    <property type="entry name" value="UROPORPHYRINOGEN DECARBOXYLASE"/>
    <property type="match status" value="1"/>
</dbReference>
<dbReference type="CDD" id="cd00717">
    <property type="entry name" value="URO-D"/>
    <property type="match status" value="1"/>
</dbReference>
<protein>
    <recommendedName>
        <fullName evidence="7 12">Uroporphyrinogen decarboxylase</fullName>
        <ecNumber evidence="6 12">4.1.1.37</ecNumber>
    </recommendedName>
</protein>
<dbReference type="PANTHER" id="PTHR21091">
    <property type="entry name" value="METHYLTETRAHYDROFOLATE:HOMOCYSTEINE METHYLTRANSFERASE RELATED"/>
    <property type="match status" value="1"/>
</dbReference>
<evidence type="ECO:0000256" key="7">
    <source>
        <dbReference type="ARBA" id="ARBA00014308"/>
    </source>
</evidence>
<dbReference type="NCBIfam" id="TIGR01464">
    <property type="entry name" value="hemE"/>
    <property type="match status" value="1"/>
</dbReference>
<evidence type="ECO:0000256" key="12">
    <source>
        <dbReference type="RuleBase" id="RU000554"/>
    </source>
</evidence>